<evidence type="ECO:0000259" key="1">
    <source>
        <dbReference type="Pfam" id="PF00557"/>
    </source>
</evidence>
<dbReference type="Gene3D" id="3.90.230.10">
    <property type="entry name" value="Creatinase/methionine aminopeptidase superfamily"/>
    <property type="match status" value="1"/>
</dbReference>
<proteinExistence type="predicted"/>
<keyword evidence="3" id="KW-0031">Aminopeptidase</keyword>
<dbReference type="InterPro" id="IPR000587">
    <property type="entry name" value="Creatinase_N"/>
</dbReference>
<accession>A0A8J7SCG3</accession>
<dbReference type="Pfam" id="PF01321">
    <property type="entry name" value="Creatinase_N"/>
    <property type="match status" value="1"/>
</dbReference>
<organism evidence="3 4">
    <name type="scientific">Thermohalobaculum xanthum</name>
    <dbReference type="NCBI Taxonomy" id="2753746"/>
    <lineage>
        <taxon>Bacteria</taxon>
        <taxon>Pseudomonadati</taxon>
        <taxon>Pseudomonadota</taxon>
        <taxon>Alphaproteobacteria</taxon>
        <taxon>Rhodobacterales</taxon>
        <taxon>Paracoccaceae</taxon>
        <taxon>Thermohalobaculum</taxon>
    </lineage>
</organism>
<dbReference type="CDD" id="cd01066">
    <property type="entry name" value="APP_MetAP"/>
    <property type="match status" value="1"/>
</dbReference>
<name>A0A8J7SCG3_9RHOB</name>
<dbReference type="EMBL" id="JAEHHL010000005">
    <property type="protein sequence ID" value="MBK0399407.1"/>
    <property type="molecule type" value="Genomic_DNA"/>
</dbReference>
<keyword evidence="3" id="KW-0645">Protease</keyword>
<dbReference type="GO" id="GO:0004177">
    <property type="term" value="F:aminopeptidase activity"/>
    <property type="evidence" value="ECO:0007669"/>
    <property type="project" value="UniProtKB-KW"/>
</dbReference>
<feature type="domain" description="Peptidase M24" evidence="1">
    <location>
        <begin position="158"/>
        <end position="358"/>
    </location>
</feature>
<keyword evidence="3" id="KW-0378">Hydrolase</keyword>
<reference evidence="3" key="1">
    <citation type="submission" date="2020-12" db="EMBL/GenBank/DDBJ databases">
        <title>Bacterial taxonomy.</title>
        <authorList>
            <person name="Pan X."/>
        </authorList>
    </citation>
    <scope>NUCLEOTIDE SEQUENCE</scope>
    <source>
        <strain evidence="3">M0105</strain>
    </source>
</reference>
<dbReference type="PANTHER" id="PTHR46112:SF2">
    <property type="entry name" value="XAA-PRO AMINOPEPTIDASE P-RELATED"/>
    <property type="match status" value="1"/>
</dbReference>
<keyword evidence="4" id="KW-1185">Reference proteome</keyword>
<dbReference type="InterPro" id="IPR000994">
    <property type="entry name" value="Pept_M24"/>
</dbReference>
<dbReference type="InterPro" id="IPR029149">
    <property type="entry name" value="Creatin/AminoP/Spt16_N"/>
</dbReference>
<evidence type="ECO:0000313" key="3">
    <source>
        <dbReference type="EMBL" id="MBK0399407.1"/>
    </source>
</evidence>
<dbReference type="SUPFAM" id="SSF53092">
    <property type="entry name" value="Creatinase/prolidase N-terminal domain"/>
    <property type="match status" value="1"/>
</dbReference>
<evidence type="ECO:0000259" key="2">
    <source>
        <dbReference type="Pfam" id="PF01321"/>
    </source>
</evidence>
<dbReference type="Pfam" id="PF00557">
    <property type="entry name" value="Peptidase_M24"/>
    <property type="match status" value="1"/>
</dbReference>
<dbReference type="PANTHER" id="PTHR46112">
    <property type="entry name" value="AMINOPEPTIDASE"/>
    <property type="match status" value="1"/>
</dbReference>
<dbReference type="Gene3D" id="3.40.350.10">
    <property type="entry name" value="Creatinase/prolidase N-terminal domain"/>
    <property type="match status" value="1"/>
</dbReference>
<sequence length="381" mass="41688">MLHFTEAEFDARMTRTRAAMAERGLDAMLLFAPESQYWLTGYDTFGFCFFQCLIVSADAPVLLTRSADLRQAQLTSTVRDIRIWKDRAGADPTEDLAAILAELGLTGARIGWETATQGLTHSNGRRVEARIGEMAHLVEASDLMGKLRLVKSAAEIAYVRRAAELGDAAFDAAVAVTRPGANEGDVLAAMHDVIFRGGGDYPANEFIVGSGEHALLCRYQAGRRTFEADDQLNLEWAGTYRHYHAANFKTIVIGTPRPQHVAMHAAARDALMACEAALRPGRPMAEVFDAHARVLDAAGFGAHRLHACGYSLGPRFAPSWMEDQMFYEGAPTIMEPGMVFFLHMILMDSESRTAMCLGRTSLVTDGAAEPLSRMPLDMVVV</sequence>
<feature type="domain" description="Creatinase N-terminal" evidence="2">
    <location>
        <begin position="12"/>
        <end position="150"/>
    </location>
</feature>
<dbReference type="InterPro" id="IPR050659">
    <property type="entry name" value="Peptidase_M24B"/>
</dbReference>
<dbReference type="SUPFAM" id="SSF55920">
    <property type="entry name" value="Creatinase/aminopeptidase"/>
    <property type="match status" value="1"/>
</dbReference>
<comment type="caution">
    <text evidence="3">The sequence shown here is derived from an EMBL/GenBank/DDBJ whole genome shotgun (WGS) entry which is preliminary data.</text>
</comment>
<dbReference type="RefSeq" id="WP_200609616.1">
    <property type="nucleotide sequence ID" value="NZ_JAEHHL010000005.1"/>
</dbReference>
<protein>
    <submittedName>
        <fullName evidence="3">Aminopeptidase P family protein</fullName>
    </submittedName>
</protein>
<gene>
    <name evidence="3" type="ORF">H0I76_09410</name>
</gene>
<dbReference type="InterPro" id="IPR036005">
    <property type="entry name" value="Creatinase/aminopeptidase-like"/>
</dbReference>
<evidence type="ECO:0000313" key="4">
    <source>
        <dbReference type="Proteomes" id="UP000655420"/>
    </source>
</evidence>
<dbReference type="AlphaFoldDB" id="A0A8J7SCG3"/>
<dbReference type="Proteomes" id="UP000655420">
    <property type="component" value="Unassembled WGS sequence"/>
</dbReference>